<comment type="caution">
    <text evidence="1">The sequence shown here is derived from an EMBL/GenBank/DDBJ whole genome shotgun (WGS) entry which is preliminary data.</text>
</comment>
<gene>
    <name evidence="1" type="ORF">NPIL_259491</name>
</gene>
<sequence length="90" mass="10418">MGRQLRVQRPPIRNISNFHDRCLNIGYILSPVIYQELVASMPRRFEAVLRATACAYLKGHLIGLAKDWFDVKRYPYVMGTATYFAQLKQA</sequence>
<keyword evidence="2" id="KW-1185">Reference proteome</keyword>
<name>A0A8X6TCF4_NEPPI</name>
<reference evidence="1" key="1">
    <citation type="submission" date="2020-08" db="EMBL/GenBank/DDBJ databases">
        <title>Multicomponent nature underlies the extraordinary mechanical properties of spider dragline silk.</title>
        <authorList>
            <person name="Kono N."/>
            <person name="Nakamura H."/>
            <person name="Mori M."/>
            <person name="Yoshida Y."/>
            <person name="Ohtoshi R."/>
            <person name="Malay A.D."/>
            <person name="Moran D.A.P."/>
            <person name="Tomita M."/>
            <person name="Numata K."/>
            <person name="Arakawa K."/>
        </authorList>
    </citation>
    <scope>NUCLEOTIDE SEQUENCE</scope>
</reference>
<proteinExistence type="predicted"/>
<dbReference type="AlphaFoldDB" id="A0A8X6TCF4"/>
<evidence type="ECO:0000313" key="1">
    <source>
        <dbReference type="EMBL" id="GFT00849.1"/>
    </source>
</evidence>
<protein>
    <submittedName>
        <fullName evidence="1">Uncharacterized protein</fullName>
    </submittedName>
</protein>
<evidence type="ECO:0000313" key="2">
    <source>
        <dbReference type="Proteomes" id="UP000887013"/>
    </source>
</evidence>
<dbReference type="Proteomes" id="UP000887013">
    <property type="component" value="Unassembled WGS sequence"/>
</dbReference>
<dbReference type="EMBL" id="BMAW01101733">
    <property type="protein sequence ID" value="GFT00849.1"/>
    <property type="molecule type" value="Genomic_DNA"/>
</dbReference>
<accession>A0A8X6TCF4</accession>
<organism evidence="1 2">
    <name type="scientific">Nephila pilipes</name>
    <name type="common">Giant wood spider</name>
    <name type="synonym">Nephila maculata</name>
    <dbReference type="NCBI Taxonomy" id="299642"/>
    <lineage>
        <taxon>Eukaryota</taxon>
        <taxon>Metazoa</taxon>
        <taxon>Ecdysozoa</taxon>
        <taxon>Arthropoda</taxon>
        <taxon>Chelicerata</taxon>
        <taxon>Arachnida</taxon>
        <taxon>Araneae</taxon>
        <taxon>Araneomorphae</taxon>
        <taxon>Entelegynae</taxon>
        <taxon>Araneoidea</taxon>
        <taxon>Nephilidae</taxon>
        <taxon>Nephila</taxon>
    </lineage>
</organism>